<feature type="transmembrane region" description="Helical" evidence="1">
    <location>
        <begin position="162"/>
        <end position="181"/>
    </location>
</feature>
<evidence type="ECO:0008006" key="4">
    <source>
        <dbReference type="Google" id="ProtNLM"/>
    </source>
</evidence>
<accession>A0ABT9PG35</accession>
<reference evidence="2 3" key="1">
    <citation type="submission" date="2023-07" db="EMBL/GenBank/DDBJ databases">
        <title>Sequencing the genomes of 1000 actinobacteria strains.</title>
        <authorList>
            <person name="Klenk H.-P."/>
        </authorList>
    </citation>
    <scope>NUCLEOTIDE SEQUENCE [LARGE SCALE GENOMIC DNA]</scope>
    <source>
        <strain evidence="2 3">DSM 19515</strain>
    </source>
</reference>
<evidence type="ECO:0000313" key="3">
    <source>
        <dbReference type="Proteomes" id="UP001230145"/>
    </source>
</evidence>
<comment type="caution">
    <text evidence="2">The sequence shown here is derived from an EMBL/GenBank/DDBJ whole genome shotgun (WGS) entry which is preliminary data.</text>
</comment>
<sequence>MLVAAIVLTLGALSYASVLTEALLGYPLSPTLSYLSELSAVDQASSTLVRSMDAVAGVAFAAVGLYLWGARRRGAAGALLPGFLPPGADGGGLQGAMGRLVEAVPERVRRALVPGGMALAGVMTVLDAGFPMDCAESEASCRAQLEAGVSFSHLAHTLTSSLAGLGLVLVAAGALLAGGWAMRAVSAVAIVAMAVQLVAIATGLPVGIAPRVQVAASVILMLQLACRMGGSHVGDTARTGSRSA</sequence>
<dbReference type="InterPro" id="IPR009339">
    <property type="entry name" value="DUF998"/>
</dbReference>
<feature type="transmembrane region" description="Helical" evidence="1">
    <location>
        <begin position="187"/>
        <end position="209"/>
    </location>
</feature>
<evidence type="ECO:0000313" key="2">
    <source>
        <dbReference type="EMBL" id="MDP9831673.1"/>
    </source>
</evidence>
<organism evidence="2 3">
    <name type="scientific">Trueperella abortisuis</name>
    <dbReference type="NCBI Taxonomy" id="445930"/>
    <lineage>
        <taxon>Bacteria</taxon>
        <taxon>Bacillati</taxon>
        <taxon>Actinomycetota</taxon>
        <taxon>Actinomycetes</taxon>
        <taxon>Actinomycetales</taxon>
        <taxon>Actinomycetaceae</taxon>
        <taxon>Trueperella</taxon>
    </lineage>
</organism>
<gene>
    <name evidence="2" type="ORF">J2S45_000352</name>
</gene>
<protein>
    <recommendedName>
        <fullName evidence="4">DUF998 domain-containing protein</fullName>
    </recommendedName>
</protein>
<keyword evidence="1" id="KW-0812">Transmembrane</keyword>
<proteinExistence type="predicted"/>
<dbReference type="EMBL" id="JAUSQL010000001">
    <property type="protein sequence ID" value="MDP9831673.1"/>
    <property type="molecule type" value="Genomic_DNA"/>
</dbReference>
<dbReference type="Pfam" id="PF06197">
    <property type="entry name" value="DUF998"/>
    <property type="match status" value="1"/>
</dbReference>
<keyword evidence="1" id="KW-0472">Membrane</keyword>
<keyword evidence="3" id="KW-1185">Reference proteome</keyword>
<evidence type="ECO:0000256" key="1">
    <source>
        <dbReference type="SAM" id="Phobius"/>
    </source>
</evidence>
<keyword evidence="1" id="KW-1133">Transmembrane helix</keyword>
<name>A0ABT9PG35_9ACTO</name>
<dbReference type="RefSeq" id="WP_307634347.1">
    <property type="nucleotide sequence ID" value="NZ_JAUSQL010000001.1"/>
</dbReference>
<dbReference type="Proteomes" id="UP001230145">
    <property type="component" value="Unassembled WGS sequence"/>
</dbReference>
<feature type="transmembrane region" description="Helical" evidence="1">
    <location>
        <begin position="49"/>
        <end position="68"/>
    </location>
</feature>